<gene>
    <name evidence="3" type="ORF">PECAL_2P25960</name>
</gene>
<dbReference type="GO" id="GO:1902983">
    <property type="term" value="P:DNA strand elongation involved in mitotic DNA replication"/>
    <property type="evidence" value="ECO:0007669"/>
    <property type="project" value="TreeGrafter"/>
</dbReference>
<evidence type="ECO:0000259" key="2">
    <source>
        <dbReference type="Pfam" id="PF24997"/>
    </source>
</evidence>
<dbReference type="InterPro" id="IPR005339">
    <property type="entry name" value="GINS_Psf1"/>
</dbReference>
<keyword evidence="4" id="KW-1185">Reference proteome</keyword>
<comment type="caution">
    <text evidence="3">The sequence shown here is derived from an EMBL/GenBank/DDBJ whole genome shotgun (WGS) entry which is preliminary data.</text>
</comment>
<dbReference type="EMBL" id="CAKKNE010000002">
    <property type="protein sequence ID" value="CAH0369473.1"/>
    <property type="molecule type" value="Genomic_DNA"/>
</dbReference>
<protein>
    <recommendedName>
        <fullName evidence="2">DNA replication complex GINS protein PSF1 C-terminal domain-containing protein</fullName>
    </recommendedName>
</protein>
<evidence type="ECO:0000313" key="3">
    <source>
        <dbReference type="EMBL" id="CAH0369473.1"/>
    </source>
</evidence>
<dbReference type="Pfam" id="PF24997">
    <property type="entry name" value="PSF1_C"/>
    <property type="match status" value="1"/>
</dbReference>
<feature type="region of interest" description="Disordered" evidence="1">
    <location>
        <begin position="1"/>
        <end position="27"/>
    </location>
</feature>
<dbReference type="GO" id="GO:0000811">
    <property type="term" value="C:GINS complex"/>
    <property type="evidence" value="ECO:0007669"/>
    <property type="project" value="InterPro"/>
</dbReference>
<dbReference type="Gene3D" id="1.20.58.1030">
    <property type="match status" value="1"/>
</dbReference>
<dbReference type="AlphaFoldDB" id="A0A8J2SB85"/>
<evidence type="ECO:0000313" key="4">
    <source>
        <dbReference type="Proteomes" id="UP000789595"/>
    </source>
</evidence>
<dbReference type="InterPro" id="IPR036224">
    <property type="entry name" value="GINS_bundle-like_dom_sf"/>
</dbReference>
<sequence>MAEASPARRLLEQIERSSRNAEEPVGEFSDEAMSQLKAECAKLYSEVLRLMDGGDARVADLPDATKASLVVHHQRVLRNKECALFYLRERLEVLTRLRCEAGSNLPRNVRRHCSPQESQFNAAYDQLYQDFCRASRLDPRDSLKPPRDLYVEVRCNVDCGDVQTKHSGTVRMDKGTSHFLRRADVEQLIAQGLVTHVTTGVAP</sequence>
<reference evidence="3" key="1">
    <citation type="submission" date="2021-11" db="EMBL/GenBank/DDBJ databases">
        <authorList>
            <consortium name="Genoscope - CEA"/>
            <person name="William W."/>
        </authorList>
    </citation>
    <scope>NUCLEOTIDE SEQUENCE</scope>
</reference>
<dbReference type="Proteomes" id="UP000789595">
    <property type="component" value="Unassembled WGS sequence"/>
</dbReference>
<evidence type="ECO:0000256" key="1">
    <source>
        <dbReference type="SAM" id="MobiDB-lite"/>
    </source>
</evidence>
<feature type="compositionally biased region" description="Basic and acidic residues" evidence="1">
    <location>
        <begin position="9"/>
        <end position="22"/>
    </location>
</feature>
<name>A0A8J2SB85_9STRA</name>
<proteinExistence type="predicted"/>
<dbReference type="PANTHER" id="PTHR12914:SF2">
    <property type="entry name" value="DNA REPLICATION COMPLEX GINS PROTEIN PSF1"/>
    <property type="match status" value="1"/>
</dbReference>
<organism evidence="3 4">
    <name type="scientific">Pelagomonas calceolata</name>
    <dbReference type="NCBI Taxonomy" id="35677"/>
    <lineage>
        <taxon>Eukaryota</taxon>
        <taxon>Sar</taxon>
        <taxon>Stramenopiles</taxon>
        <taxon>Ochrophyta</taxon>
        <taxon>Pelagophyceae</taxon>
        <taxon>Pelagomonadales</taxon>
        <taxon>Pelagomonadaceae</taxon>
        <taxon>Pelagomonas</taxon>
    </lineage>
</organism>
<dbReference type="CDD" id="cd21696">
    <property type="entry name" value="GINS_B_Psf1"/>
    <property type="match status" value="1"/>
</dbReference>
<dbReference type="InterPro" id="IPR056783">
    <property type="entry name" value="PSF1_C"/>
</dbReference>
<dbReference type="OrthoDB" id="10252587at2759"/>
<dbReference type="PANTHER" id="PTHR12914">
    <property type="entry name" value="PARTNER OF SLD5"/>
    <property type="match status" value="1"/>
</dbReference>
<dbReference type="SUPFAM" id="SSF158573">
    <property type="entry name" value="GINS helical bundle-like"/>
    <property type="match status" value="1"/>
</dbReference>
<accession>A0A8J2SB85</accession>
<feature type="domain" description="DNA replication complex GINS protein PSF1 C-terminal" evidence="2">
    <location>
        <begin position="148"/>
        <end position="198"/>
    </location>
</feature>